<dbReference type="Gene3D" id="1.10.630.10">
    <property type="entry name" value="Cytochrome P450"/>
    <property type="match status" value="1"/>
</dbReference>
<dbReference type="InterPro" id="IPR050196">
    <property type="entry name" value="Cytochrome_P450_Monoox"/>
</dbReference>
<keyword evidence="5 7" id="KW-0408">Iron</keyword>
<protein>
    <submittedName>
        <fullName evidence="9">Cytochrome P450</fullName>
    </submittedName>
</protein>
<evidence type="ECO:0000313" key="10">
    <source>
        <dbReference type="Proteomes" id="UP001060919"/>
    </source>
</evidence>
<dbReference type="PRINTS" id="PR00463">
    <property type="entry name" value="EP450I"/>
</dbReference>
<evidence type="ECO:0000256" key="3">
    <source>
        <dbReference type="ARBA" id="ARBA00022723"/>
    </source>
</evidence>
<evidence type="ECO:0000256" key="7">
    <source>
        <dbReference type="PIRSR" id="PIRSR602401-1"/>
    </source>
</evidence>
<dbReference type="GO" id="GO:0004497">
    <property type="term" value="F:monooxygenase activity"/>
    <property type="evidence" value="ECO:0007669"/>
    <property type="project" value="UniProtKB-KW"/>
</dbReference>
<accession>A0A915YDU2</accession>
<dbReference type="PRINTS" id="PR00385">
    <property type="entry name" value="P450"/>
</dbReference>
<dbReference type="EMBL" id="AP026867">
    <property type="protein sequence ID" value="BDS11264.1"/>
    <property type="molecule type" value="Genomic_DNA"/>
</dbReference>
<keyword evidence="3 7" id="KW-0479">Metal-binding</keyword>
<evidence type="ECO:0000313" key="9">
    <source>
        <dbReference type="EMBL" id="BDS11264.1"/>
    </source>
</evidence>
<organism evidence="9 10">
    <name type="scientific">Aureispira anguillae</name>
    <dbReference type="NCBI Taxonomy" id="2864201"/>
    <lineage>
        <taxon>Bacteria</taxon>
        <taxon>Pseudomonadati</taxon>
        <taxon>Bacteroidota</taxon>
        <taxon>Saprospiria</taxon>
        <taxon>Saprospirales</taxon>
        <taxon>Saprospiraceae</taxon>
        <taxon>Aureispira</taxon>
    </lineage>
</organism>
<reference evidence="9" key="1">
    <citation type="submission" date="2022-09" db="EMBL/GenBank/DDBJ databases">
        <title>Aureispira anguillicida sp. nov., isolated from Leptocephalus of Japanese eel Anguilla japonica.</title>
        <authorList>
            <person name="Yuasa K."/>
            <person name="Mekata T."/>
            <person name="Ikunari K."/>
        </authorList>
    </citation>
    <scope>NUCLEOTIDE SEQUENCE</scope>
    <source>
        <strain evidence="9">EL160426</strain>
    </source>
</reference>
<evidence type="ECO:0000256" key="4">
    <source>
        <dbReference type="ARBA" id="ARBA00023002"/>
    </source>
</evidence>
<feature type="binding site" description="axial binding residue" evidence="7">
    <location>
        <position position="391"/>
    </location>
    <ligand>
        <name>heme</name>
        <dbReference type="ChEBI" id="CHEBI:30413"/>
    </ligand>
    <ligandPart>
        <name>Fe</name>
        <dbReference type="ChEBI" id="CHEBI:18248"/>
    </ligandPart>
</feature>
<evidence type="ECO:0000256" key="5">
    <source>
        <dbReference type="ARBA" id="ARBA00023004"/>
    </source>
</evidence>
<evidence type="ECO:0000256" key="8">
    <source>
        <dbReference type="RuleBase" id="RU000461"/>
    </source>
</evidence>
<proteinExistence type="inferred from homology"/>
<dbReference type="InterPro" id="IPR036396">
    <property type="entry name" value="Cyt_P450_sf"/>
</dbReference>
<dbReference type="GO" id="GO:0020037">
    <property type="term" value="F:heme binding"/>
    <property type="evidence" value="ECO:0007669"/>
    <property type="project" value="InterPro"/>
</dbReference>
<evidence type="ECO:0000256" key="2">
    <source>
        <dbReference type="ARBA" id="ARBA00022617"/>
    </source>
</evidence>
<comment type="similarity">
    <text evidence="1 8">Belongs to the cytochrome P450 family.</text>
</comment>
<dbReference type="InterPro" id="IPR017972">
    <property type="entry name" value="Cyt_P450_CS"/>
</dbReference>
<keyword evidence="2 7" id="KW-0349">Heme</keyword>
<dbReference type="GO" id="GO:0005506">
    <property type="term" value="F:iron ion binding"/>
    <property type="evidence" value="ECO:0007669"/>
    <property type="project" value="InterPro"/>
</dbReference>
<dbReference type="RefSeq" id="WP_264792463.1">
    <property type="nucleotide sequence ID" value="NZ_AP026867.1"/>
</dbReference>
<keyword evidence="4 8" id="KW-0560">Oxidoreductase</keyword>
<comment type="cofactor">
    <cofactor evidence="7">
        <name>heme</name>
        <dbReference type="ChEBI" id="CHEBI:30413"/>
    </cofactor>
</comment>
<dbReference type="CDD" id="cd20620">
    <property type="entry name" value="CYP132-like"/>
    <property type="match status" value="1"/>
</dbReference>
<keyword evidence="6 8" id="KW-0503">Monooxygenase</keyword>
<dbReference type="Pfam" id="PF00067">
    <property type="entry name" value="p450"/>
    <property type="match status" value="1"/>
</dbReference>
<dbReference type="InterPro" id="IPR002401">
    <property type="entry name" value="Cyt_P450_E_grp-I"/>
</dbReference>
<dbReference type="GO" id="GO:0016705">
    <property type="term" value="F:oxidoreductase activity, acting on paired donors, with incorporation or reduction of molecular oxygen"/>
    <property type="evidence" value="ECO:0007669"/>
    <property type="project" value="InterPro"/>
</dbReference>
<dbReference type="InterPro" id="IPR001128">
    <property type="entry name" value="Cyt_P450"/>
</dbReference>
<keyword evidence="10" id="KW-1185">Reference proteome</keyword>
<dbReference type="PROSITE" id="PS00086">
    <property type="entry name" value="CYTOCHROME_P450"/>
    <property type="match status" value="1"/>
</dbReference>
<evidence type="ECO:0000256" key="6">
    <source>
        <dbReference type="ARBA" id="ARBA00023033"/>
    </source>
</evidence>
<name>A0A915YDU2_9BACT</name>
<dbReference type="AlphaFoldDB" id="A0A915YDU2"/>
<dbReference type="KEGG" id="aup:AsAng_0019760"/>
<evidence type="ECO:0000256" key="1">
    <source>
        <dbReference type="ARBA" id="ARBA00010617"/>
    </source>
</evidence>
<dbReference type="PANTHER" id="PTHR24291">
    <property type="entry name" value="CYTOCHROME P450 FAMILY 4"/>
    <property type="match status" value="1"/>
</dbReference>
<dbReference type="Proteomes" id="UP001060919">
    <property type="component" value="Chromosome"/>
</dbReference>
<dbReference type="SUPFAM" id="SSF48264">
    <property type="entry name" value="Cytochrome P450"/>
    <property type="match status" value="1"/>
</dbReference>
<sequence>MKKVPIIPADHWFMRNSLVILKDPLAFFIKMFAEYGDIYDVNSNFFTIYVVANPAYIQEIMVSNKKDYAKSDDYKILKYSLGNGLLTSEGDFWKKQRRIAQPAFYRDSMKLLLDTMIASTQATIQTWKSKKQVQLTDEMHFLTLDIVTKCLFGTTLESDYSKIQESITIGNEYLAEKIMKPFTPPIWLPTAKTKRYKKSRKYSSDVILDIIKKREKDSTEHHDLLSMLMNAQDQDTGEKMSPQQLKDESMTIFVAGHETTANALSWTFYLLVQHPDKLQLLLDEIETVLQGEVPNFQSLKELSYTQMVIEEAMRIYPPAWSIGRKVAQDTTLDGYPLKKDIRLILDVYTLHRHPDYWENPNNFEPERFSPERKKQRHKYAYIPFGAGQRMCIGNNFALMEMKVVLVLLLQHFELKLAKNAPEVVPEPLITLRPKNGILMDIAPR</sequence>
<dbReference type="PANTHER" id="PTHR24291:SF50">
    <property type="entry name" value="BIFUNCTIONAL ALBAFLAVENONE MONOOXYGENASE_TERPENE SYNTHASE"/>
    <property type="match status" value="1"/>
</dbReference>
<gene>
    <name evidence="9" type="ORF">AsAng_0019760</name>
</gene>